<evidence type="ECO:0000256" key="1">
    <source>
        <dbReference type="SAM" id="Coils"/>
    </source>
</evidence>
<keyword evidence="3" id="KW-0812">Transmembrane</keyword>
<keyword evidence="3" id="KW-0472">Membrane</keyword>
<proteinExistence type="predicted"/>
<evidence type="ECO:0000313" key="4">
    <source>
        <dbReference type="EMBL" id="QIN54329.1"/>
    </source>
</evidence>
<evidence type="ECO:0008006" key="6">
    <source>
        <dbReference type="Google" id="ProtNLM"/>
    </source>
</evidence>
<dbReference type="Proteomes" id="UP001224087">
    <property type="component" value="Segment"/>
</dbReference>
<keyword evidence="5" id="KW-1185">Reference proteome</keyword>
<feature type="transmembrane region" description="Helical" evidence="3">
    <location>
        <begin position="6"/>
        <end position="28"/>
    </location>
</feature>
<keyword evidence="3" id="KW-1133">Transmembrane helix</keyword>
<keyword evidence="1" id="KW-0175">Coiled coil</keyword>
<feature type="region of interest" description="Disordered" evidence="2">
    <location>
        <begin position="240"/>
        <end position="259"/>
    </location>
</feature>
<feature type="compositionally biased region" description="Low complexity" evidence="2">
    <location>
        <begin position="246"/>
        <end position="259"/>
    </location>
</feature>
<evidence type="ECO:0000256" key="2">
    <source>
        <dbReference type="SAM" id="MobiDB-lite"/>
    </source>
</evidence>
<reference evidence="4" key="1">
    <citation type="submission" date="2019-12" db="EMBL/GenBank/DDBJ databases">
        <title>The DNA Methylation Landscape of Giant Viruses.</title>
        <authorList>
            <person name="Jeudy S."/>
            <person name="Rigou S."/>
            <person name="Alempic J.-M."/>
            <person name="Claverie J.-M."/>
            <person name="Abergel C."/>
            <person name="Legendre M."/>
        </authorList>
    </citation>
    <scope>NUCLEOTIDE SEQUENCE</scope>
    <source>
        <strain evidence="4">P4</strain>
    </source>
</reference>
<name>A0A6G8MYZ0_9VIRU</name>
<gene>
    <name evidence="4" type="primary">ck204</name>
</gene>
<evidence type="ECO:0000256" key="3">
    <source>
        <dbReference type="SAM" id="Phobius"/>
    </source>
</evidence>
<feature type="compositionally biased region" description="Low complexity" evidence="2">
    <location>
        <begin position="179"/>
        <end position="215"/>
    </location>
</feature>
<sequence>MVNSVVLLIVVVVIVLGILLSFGLFFLLRNSDTKQTTVSTLNSQTLPFASCQTSSQCLTSQICSNGRCTNVVDNLETSALNVIPPPVPVKSNSTTEIENLERMMERQNGNLKSLQVTLERHMESNQNKLSNLENTIISKGVRDLPPPPSTKRNIVRELPPPSYVQDEEDFMEGRTIEEPVSSQQQPVSSQQQPVSSQQQPVSSQQQPVSSQQQPVNVAQTTLDGIPLRSSVLAQSRTNLPLRGTDSSQQQPVLSQQQPVLSQQQPVLSQQQPVLSQQQPVILSGATVNPVLNTQQIPITSPSNVVLSGSIPKTNIVNRRNPYINLSNDSEDPFEQFGQQELPPPAILQTKPIREEKNCKRDISCPLVPMEVPRCKKNKDKKSVVWKL</sequence>
<feature type="coiled-coil region" evidence="1">
    <location>
        <begin position="90"/>
        <end position="135"/>
    </location>
</feature>
<evidence type="ECO:0000313" key="5">
    <source>
        <dbReference type="Proteomes" id="UP001224087"/>
    </source>
</evidence>
<organism evidence="4 5">
    <name type="scientific">Cedratvirus kamchatka</name>
    <dbReference type="NCBI Taxonomy" id="2716914"/>
    <lineage>
        <taxon>Viruses</taxon>
        <taxon>Pithoviruses</taxon>
        <taxon>Orthocedratvirinae</taxon>
        <taxon>Alphacedratvirus</taxon>
        <taxon>Alphacedratvirus rossiense</taxon>
    </lineage>
</organism>
<dbReference type="EMBL" id="MN873693">
    <property type="protein sequence ID" value="QIN54329.1"/>
    <property type="molecule type" value="Genomic_DNA"/>
</dbReference>
<feature type="region of interest" description="Disordered" evidence="2">
    <location>
        <begin position="137"/>
        <end position="216"/>
    </location>
</feature>
<protein>
    <recommendedName>
        <fullName evidence="6">Transmembrane protein</fullName>
    </recommendedName>
</protein>
<accession>A0A6G8MYZ0</accession>